<name>A0A7G9B7T8_9FIRM</name>
<evidence type="ECO:0000313" key="7">
    <source>
        <dbReference type="Proteomes" id="UP000515960"/>
    </source>
</evidence>
<evidence type="ECO:0000256" key="2">
    <source>
        <dbReference type="ARBA" id="ARBA00023125"/>
    </source>
</evidence>
<feature type="domain" description="HTH rpiR-type" evidence="4">
    <location>
        <begin position="3"/>
        <end position="79"/>
    </location>
</feature>
<dbReference type="PANTHER" id="PTHR30514">
    <property type="entry name" value="GLUCOKINASE"/>
    <property type="match status" value="1"/>
</dbReference>
<sequence>MAKSVLHTIESNMSTFSKGQKLIANYILENYDTAAFMTASKLGKMVHVSESTVVRFASELGYDGYPSMQRALQEMIRSKLTSLQRIKASNDQLTGQDVLSAVMQSDMETIRMAIEEVDRNELARVVDKLTHARHIYILGVRSSSFLAGYLNFYLHLLFENVTLVQSNAAGEIFEQLFRIGPGDVIIGISFPRYSKVTLNTIKFAADRGADVVAITDSELSPLYQMAGAALLVRSEMISFIDSMAAPLSLLNALIVDIGVQMNRDISKTFAELEGIWDAYSVFGKMDDE</sequence>
<accession>A0A7G9B7T8</accession>
<dbReference type="GO" id="GO:0097367">
    <property type="term" value="F:carbohydrate derivative binding"/>
    <property type="evidence" value="ECO:0007669"/>
    <property type="project" value="InterPro"/>
</dbReference>
<evidence type="ECO:0000259" key="4">
    <source>
        <dbReference type="PROSITE" id="PS51071"/>
    </source>
</evidence>
<evidence type="ECO:0000259" key="5">
    <source>
        <dbReference type="PROSITE" id="PS51464"/>
    </source>
</evidence>
<dbReference type="EMBL" id="CP060490">
    <property type="protein sequence ID" value="QNL45619.1"/>
    <property type="molecule type" value="Genomic_DNA"/>
</dbReference>
<dbReference type="SUPFAM" id="SSF53697">
    <property type="entry name" value="SIS domain"/>
    <property type="match status" value="1"/>
</dbReference>
<evidence type="ECO:0000313" key="6">
    <source>
        <dbReference type="EMBL" id="QNL45619.1"/>
    </source>
</evidence>
<dbReference type="GO" id="GO:0003700">
    <property type="term" value="F:DNA-binding transcription factor activity"/>
    <property type="evidence" value="ECO:0007669"/>
    <property type="project" value="InterPro"/>
</dbReference>
<dbReference type="CDD" id="cd05013">
    <property type="entry name" value="SIS_RpiR"/>
    <property type="match status" value="1"/>
</dbReference>
<dbReference type="InterPro" id="IPR035472">
    <property type="entry name" value="RpiR-like_SIS"/>
</dbReference>
<keyword evidence="3" id="KW-0804">Transcription</keyword>
<dbReference type="InterPro" id="IPR009057">
    <property type="entry name" value="Homeodomain-like_sf"/>
</dbReference>
<dbReference type="RefSeq" id="WP_187334047.1">
    <property type="nucleotide sequence ID" value="NZ_CP060490.1"/>
</dbReference>
<dbReference type="Gene3D" id="1.10.10.10">
    <property type="entry name" value="Winged helix-like DNA-binding domain superfamily/Winged helix DNA-binding domain"/>
    <property type="match status" value="1"/>
</dbReference>
<dbReference type="GO" id="GO:1901135">
    <property type="term" value="P:carbohydrate derivative metabolic process"/>
    <property type="evidence" value="ECO:0007669"/>
    <property type="project" value="InterPro"/>
</dbReference>
<dbReference type="SUPFAM" id="SSF46689">
    <property type="entry name" value="Homeodomain-like"/>
    <property type="match status" value="1"/>
</dbReference>
<dbReference type="InterPro" id="IPR001347">
    <property type="entry name" value="SIS_dom"/>
</dbReference>
<dbReference type="InterPro" id="IPR047640">
    <property type="entry name" value="RpiR-like"/>
</dbReference>
<dbReference type="PANTHER" id="PTHR30514:SF18">
    <property type="entry name" value="RPIR-FAMILY TRANSCRIPTIONAL REGULATOR"/>
    <property type="match status" value="1"/>
</dbReference>
<dbReference type="Proteomes" id="UP000515960">
    <property type="component" value="Chromosome"/>
</dbReference>
<evidence type="ECO:0000256" key="3">
    <source>
        <dbReference type="ARBA" id="ARBA00023163"/>
    </source>
</evidence>
<dbReference type="InterPro" id="IPR000281">
    <property type="entry name" value="HTH_RpiR"/>
</dbReference>
<dbReference type="PROSITE" id="PS51464">
    <property type="entry name" value="SIS"/>
    <property type="match status" value="1"/>
</dbReference>
<proteinExistence type="predicted"/>
<keyword evidence="7" id="KW-1185">Reference proteome</keyword>
<feature type="domain" description="SIS" evidence="5">
    <location>
        <begin position="125"/>
        <end position="263"/>
    </location>
</feature>
<dbReference type="Pfam" id="PF01418">
    <property type="entry name" value="HTH_6"/>
    <property type="match status" value="1"/>
</dbReference>
<protein>
    <submittedName>
        <fullName evidence="6">MurR/RpiR family transcriptional regulator</fullName>
    </submittedName>
</protein>
<gene>
    <name evidence="6" type="ORF">H8790_06360</name>
</gene>
<dbReference type="GO" id="GO:0003677">
    <property type="term" value="F:DNA binding"/>
    <property type="evidence" value="ECO:0007669"/>
    <property type="project" value="UniProtKB-KW"/>
</dbReference>
<keyword evidence="1" id="KW-0805">Transcription regulation</keyword>
<organism evidence="6 7">
    <name type="scientific">Oscillibacter hominis</name>
    <dbReference type="NCBI Taxonomy" id="2763056"/>
    <lineage>
        <taxon>Bacteria</taxon>
        <taxon>Bacillati</taxon>
        <taxon>Bacillota</taxon>
        <taxon>Clostridia</taxon>
        <taxon>Eubacteriales</taxon>
        <taxon>Oscillospiraceae</taxon>
        <taxon>Oscillibacter</taxon>
    </lineage>
</organism>
<keyword evidence="2" id="KW-0238">DNA-binding</keyword>
<dbReference type="InterPro" id="IPR046348">
    <property type="entry name" value="SIS_dom_sf"/>
</dbReference>
<dbReference type="Pfam" id="PF01380">
    <property type="entry name" value="SIS"/>
    <property type="match status" value="1"/>
</dbReference>
<reference evidence="6 7" key="1">
    <citation type="submission" date="2020-08" db="EMBL/GenBank/DDBJ databases">
        <authorList>
            <person name="Liu C."/>
            <person name="Sun Q."/>
        </authorList>
    </citation>
    <scope>NUCLEOTIDE SEQUENCE [LARGE SCALE GENOMIC DNA]</scope>
    <source>
        <strain evidence="6 7">NSJ-62</strain>
    </source>
</reference>
<dbReference type="Gene3D" id="3.40.50.10490">
    <property type="entry name" value="Glucose-6-phosphate isomerase like protein, domain 1"/>
    <property type="match status" value="1"/>
</dbReference>
<dbReference type="PROSITE" id="PS51071">
    <property type="entry name" value="HTH_RPIR"/>
    <property type="match status" value="1"/>
</dbReference>
<dbReference type="InterPro" id="IPR036388">
    <property type="entry name" value="WH-like_DNA-bd_sf"/>
</dbReference>
<dbReference type="AlphaFoldDB" id="A0A7G9B7T8"/>
<dbReference type="KEGG" id="ohi:H8790_06360"/>
<evidence type="ECO:0000256" key="1">
    <source>
        <dbReference type="ARBA" id="ARBA00023015"/>
    </source>
</evidence>